<organism evidence="1">
    <name type="scientific">viral metagenome</name>
    <dbReference type="NCBI Taxonomy" id="1070528"/>
    <lineage>
        <taxon>unclassified sequences</taxon>
        <taxon>metagenomes</taxon>
        <taxon>organismal metagenomes</taxon>
    </lineage>
</organism>
<protein>
    <submittedName>
        <fullName evidence="1">Putative minor tail protein</fullName>
    </submittedName>
</protein>
<proteinExistence type="predicted"/>
<sequence length="185" mass="20593">MKVEISQSDLNEAKFMLAGIKGAYPRVLTRSINKALTGARTDAVNEIAKDLNLTKTRIRKDFSTINANYSTLSGKLVSTGKPVGLIEFKARQTKKGTGFQVKKTGKRTVISSAFIQTSNTAKNVFIRKRISGKKRVARLPIERLSGPRIQDIYAKPEIYDATRGSGLARMAKEFDRLLDMELKKL</sequence>
<evidence type="ECO:0000313" key="1">
    <source>
        <dbReference type="EMBL" id="QJI00363.1"/>
    </source>
</evidence>
<dbReference type="AlphaFoldDB" id="A0A6M3XRF1"/>
<dbReference type="Pfam" id="PF06763">
    <property type="entry name" value="Minor_tail_Z"/>
    <property type="match status" value="1"/>
</dbReference>
<dbReference type="InterPro" id="IPR010633">
    <property type="entry name" value="Phage_lambda_GpZ"/>
</dbReference>
<reference evidence="1" key="1">
    <citation type="submission" date="2020-03" db="EMBL/GenBank/DDBJ databases">
        <title>The deep terrestrial virosphere.</title>
        <authorList>
            <person name="Holmfeldt K."/>
            <person name="Nilsson E."/>
            <person name="Simone D."/>
            <person name="Lopez-Fernandez M."/>
            <person name="Wu X."/>
            <person name="de Brujin I."/>
            <person name="Lundin D."/>
            <person name="Andersson A."/>
            <person name="Bertilsson S."/>
            <person name="Dopson M."/>
        </authorList>
    </citation>
    <scope>NUCLEOTIDE SEQUENCE</scope>
    <source>
        <strain evidence="1">TM448B01930</strain>
    </source>
</reference>
<name>A0A6M3XRF1_9ZZZZ</name>
<gene>
    <name evidence="1" type="ORF">TM448B01930_0005</name>
</gene>
<dbReference type="EMBL" id="MT144846">
    <property type="protein sequence ID" value="QJI00363.1"/>
    <property type="molecule type" value="Genomic_DNA"/>
</dbReference>
<accession>A0A6M3XRF1</accession>